<proteinExistence type="predicted"/>
<evidence type="ECO:0000313" key="5">
    <source>
        <dbReference type="Proteomes" id="UP001385389"/>
    </source>
</evidence>
<keyword evidence="1" id="KW-0175">Coiled coil</keyword>
<feature type="coiled-coil region" evidence="1">
    <location>
        <begin position="45"/>
        <end position="100"/>
    </location>
</feature>
<protein>
    <submittedName>
        <fullName evidence="4">Uncharacterized protein</fullName>
    </submittedName>
</protein>
<feature type="region of interest" description="Disordered" evidence="2">
    <location>
        <begin position="154"/>
        <end position="176"/>
    </location>
</feature>
<dbReference type="Proteomes" id="UP001385389">
    <property type="component" value="Chromosome"/>
</dbReference>
<keyword evidence="5" id="KW-1185">Reference proteome</keyword>
<sequence length="176" mass="19172">MKTIAYYLLAGALLLLAASPALAQGEDLTQDELVSLVGEAVVQEAANSSEEVAKAKEILDAVRNRKKASQEEVAAAQMEYEQAQDRYRRAESNLDNAKVDQLARQCGKTSDQIRAMRDSGMGWGRIAKECGGHGVGKAKGKDKGMMHQNMNQNMNQDMDAMSKGKGKGKDKKPKKK</sequence>
<name>A0ABZ2ISV9_9BACT</name>
<evidence type="ECO:0000256" key="3">
    <source>
        <dbReference type="SAM" id="SignalP"/>
    </source>
</evidence>
<accession>A0ABZ2ISV9</accession>
<organism evidence="4 5">
    <name type="scientific">Pseudodesulfovibrio methanolicus</name>
    <dbReference type="NCBI Taxonomy" id="3126690"/>
    <lineage>
        <taxon>Bacteria</taxon>
        <taxon>Pseudomonadati</taxon>
        <taxon>Thermodesulfobacteriota</taxon>
        <taxon>Desulfovibrionia</taxon>
        <taxon>Desulfovibrionales</taxon>
        <taxon>Desulfovibrionaceae</taxon>
    </lineage>
</organism>
<evidence type="ECO:0000313" key="4">
    <source>
        <dbReference type="EMBL" id="WWX21785.1"/>
    </source>
</evidence>
<reference evidence="4 5" key="1">
    <citation type="submission" date="2024-03" db="EMBL/GenBank/DDBJ databases">
        <title>Phenotype and Genome Characterization of a Sulfate-Reducing Bacterium Pseudodesulfovibrio sp. strain 5S69, isolated from Petroleum Reservoir in Tatarstan (Russia).</title>
        <authorList>
            <person name="Bidzhieva S.K."/>
            <person name="Kadnikov V."/>
            <person name="Tourova T.P."/>
            <person name="Samigullina S.R."/>
            <person name="Sokolova D.S."/>
            <person name="Poltaraus A.B."/>
            <person name="Avtukh A.N."/>
            <person name="Tereshina V.M."/>
            <person name="Mardanov A.V."/>
            <person name="Nazina T.N."/>
        </authorList>
    </citation>
    <scope>NUCLEOTIDE SEQUENCE [LARGE SCALE GENOMIC DNA]</scope>
    <source>
        <strain evidence="4 5">5S69</strain>
    </source>
</reference>
<feature type="signal peptide" evidence="3">
    <location>
        <begin position="1"/>
        <end position="23"/>
    </location>
</feature>
<feature type="compositionally biased region" description="Basic residues" evidence="2">
    <location>
        <begin position="164"/>
        <end position="176"/>
    </location>
</feature>
<gene>
    <name evidence="4" type="ORF">V8V93_15230</name>
</gene>
<feature type="compositionally biased region" description="Low complexity" evidence="2">
    <location>
        <begin position="154"/>
        <end position="163"/>
    </location>
</feature>
<feature type="chain" id="PRO_5047236038" evidence="3">
    <location>
        <begin position="24"/>
        <end position="176"/>
    </location>
</feature>
<keyword evidence="3" id="KW-0732">Signal</keyword>
<dbReference type="RefSeq" id="WP_338667452.1">
    <property type="nucleotide sequence ID" value="NZ_CP146609.1"/>
</dbReference>
<evidence type="ECO:0000256" key="2">
    <source>
        <dbReference type="SAM" id="MobiDB-lite"/>
    </source>
</evidence>
<dbReference type="EMBL" id="CP146609">
    <property type="protein sequence ID" value="WWX21785.1"/>
    <property type="molecule type" value="Genomic_DNA"/>
</dbReference>
<evidence type="ECO:0000256" key="1">
    <source>
        <dbReference type="SAM" id="Coils"/>
    </source>
</evidence>